<dbReference type="AlphaFoldDB" id="A0A8S0YZH2"/>
<name>A0A8S0YZH2_ARCPL</name>
<evidence type="ECO:0000313" key="3">
    <source>
        <dbReference type="Proteomes" id="UP000494106"/>
    </source>
</evidence>
<evidence type="ECO:0000256" key="1">
    <source>
        <dbReference type="SAM" id="MobiDB-lite"/>
    </source>
</evidence>
<feature type="region of interest" description="Disordered" evidence="1">
    <location>
        <begin position="244"/>
        <end position="267"/>
    </location>
</feature>
<feature type="compositionally biased region" description="Polar residues" evidence="1">
    <location>
        <begin position="167"/>
        <end position="198"/>
    </location>
</feature>
<feature type="compositionally biased region" description="Low complexity" evidence="1">
    <location>
        <begin position="1027"/>
        <end position="1039"/>
    </location>
</feature>
<keyword evidence="3" id="KW-1185">Reference proteome</keyword>
<evidence type="ECO:0008006" key="4">
    <source>
        <dbReference type="Google" id="ProtNLM"/>
    </source>
</evidence>
<dbReference type="OrthoDB" id="306254at2759"/>
<gene>
    <name evidence="2" type="ORF">APLA_LOCUS2432</name>
</gene>
<dbReference type="Proteomes" id="UP000494106">
    <property type="component" value="Unassembled WGS sequence"/>
</dbReference>
<accession>A0A8S0YZH2</accession>
<feature type="region of interest" description="Disordered" evidence="1">
    <location>
        <begin position="136"/>
        <end position="199"/>
    </location>
</feature>
<reference evidence="2 3" key="1">
    <citation type="submission" date="2020-04" db="EMBL/GenBank/DDBJ databases">
        <authorList>
            <person name="Wallbank WR R."/>
            <person name="Pardo Diaz C."/>
            <person name="Kozak K."/>
            <person name="Martin S."/>
            <person name="Jiggins C."/>
            <person name="Moest M."/>
            <person name="Warren A I."/>
            <person name="Byers J.R.P. K."/>
            <person name="Montejo-Kovacevich G."/>
            <person name="Yen C E."/>
        </authorList>
    </citation>
    <scope>NUCLEOTIDE SEQUENCE [LARGE SCALE GENOMIC DNA]</scope>
</reference>
<comment type="caution">
    <text evidence="2">The sequence shown here is derived from an EMBL/GenBank/DDBJ whole genome shotgun (WGS) entry which is preliminary data.</text>
</comment>
<evidence type="ECO:0000313" key="2">
    <source>
        <dbReference type="EMBL" id="CAB3225249.1"/>
    </source>
</evidence>
<dbReference type="EMBL" id="CADEBC010000205">
    <property type="protein sequence ID" value="CAB3225249.1"/>
    <property type="molecule type" value="Genomic_DNA"/>
</dbReference>
<feature type="compositionally biased region" description="Polar residues" evidence="1">
    <location>
        <begin position="145"/>
        <end position="158"/>
    </location>
</feature>
<protein>
    <recommendedName>
        <fullName evidence="4">Centrosome-associated protein 350</fullName>
    </recommendedName>
</protein>
<feature type="region of interest" description="Disordered" evidence="1">
    <location>
        <begin position="1027"/>
        <end position="1060"/>
    </location>
</feature>
<sequence>MDASESLKPDADIKNVFSFILNIDGKNYTTPIHQKSSTVIKYTKLPDFEFGPRLWPTSQNCTGKNRTRRTVTIDNEVPKINRTVRSNYSLSPKIMATNYTKRKMITISEHEEHDLHPKFTRAKRSSPIQMLHKSLGTTEYELVKQSPNRNTSRLTNSPKHSKETKSSVKTNSAYNKKGSNGNLPNHRSKYTSNVSSESSKLKYLNEKDLLRITTSSPNKSIISKKLITPSESEKFTTVKNITYDNIKNNKNKEKPNQNRPPSSQNKNKLHINKMFEHNKTLMIRVPIDEKYEEPRVTEIKSAGLITPSHLKTISTCNRANMTDTTIQLRDVNVGTNAPKLVDQVTEMGDIEINTFCKCENSVQTDSIKEIFDSLEIPNVTLTKEKYEPKEETVSIHRELFPNLTVPTLKITPQKDVTSNDLTYCQSASYVFSRATVTYTTRQKINFHVVSNDGEVTPHIQPQPAPAKYPLNVVSVFRNTSNNQNKQKNISSEETKKKKHARDECENCLNELNSFNCSYVFNKLMKPSDIISTIRVNDDLLQNDYICEQFQRELNFIDSFFESLQYLESCSLSDKTFSESKVEDLVNNSVLFDSTFDIKNSEYDNFLSKLENGANIDDTETIASKSLFLLNLLIRDEQRRAKNLLFVLKMREDALKDFTKSQILWLEKKKKHDNTDISTLKKKQRGALLKLQHECGEMQRMRKALLTLSEKRKVSLMKTKKNIELKLKNNVDVGQIILGKKKLKRSLSGDRNNSPLKCFDLSSSGCEDSTTSKLNSDTTSLTTNHPVASITSAEKCVQAGDALWSEHQQQVPDIAAENFVGVDGGYLNILFHDLTLPQIFNSGKTYEVNEEMLKNIVNSTNKYNNNLTGSEVVEKLMEHIKNREFDNSSPSTARSLVEEFDQYYRGLAEEDKSVSTSSDREQECCTSTTLDIQTDNKYESSEEQLHESISSISAKEELVLSDKTPTVSSKFCVCESVPSVISESSISKDSEMCTSQVQTGPLPVPVGAPAVVENSPAVLPAWILQKSSESSSSGTDSLGSPALNSSLDTLPPPDQSEAEELRRQQLAIEREIKALEQQQSRLLVVREIPDKPPPPYTPPTESKPKPPRMFILDEPTEIKIRKSLSDSVIVATPHEENNAFDFFLEDYCHEALERHKQEQSDKPWDACNLLPQKPSVDTDKLVQNTIAEVKEVLTSVGPTVVSGVSSRRSDHIDDILFTEWKRCEPEWTNLHTDEAIVKNQIFETIFQKILTETVDEYKKTVTNLVTD</sequence>
<organism evidence="2 3">
    <name type="scientific">Arctia plantaginis</name>
    <name type="common">Wood tiger moth</name>
    <name type="synonym">Phalaena plantaginis</name>
    <dbReference type="NCBI Taxonomy" id="874455"/>
    <lineage>
        <taxon>Eukaryota</taxon>
        <taxon>Metazoa</taxon>
        <taxon>Ecdysozoa</taxon>
        <taxon>Arthropoda</taxon>
        <taxon>Hexapoda</taxon>
        <taxon>Insecta</taxon>
        <taxon>Pterygota</taxon>
        <taxon>Neoptera</taxon>
        <taxon>Endopterygota</taxon>
        <taxon>Lepidoptera</taxon>
        <taxon>Glossata</taxon>
        <taxon>Ditrysia</taxon>
        <taxon>Noctuoidea</taxon>
        <taxon>Erebidae</taxon>
        <taxon>Arctiinae</taxon>
        <taxon>Arctia</taxon>
    </lineage>
</organism>
<proteinExistence type="predicted"/>
<feature type="region of interest" description="Disordered" evidence="1">
    <location>
        <begin position="1084"/>
        <end position="1107"/>
    </location>
</feature>